<accession>A0A084WKE5</accession>
<dbReference type="VEuPathDB" id="VectorBase:ASIC018728"/>
<evidence type="ECO:0000313" key="3">
    <source>
        <dbReference type="EnsemblMetazoa" id="ASIC018728-PA"/>
    </source>
</evidence>
<name>A0A084WKE5_ANOSI</name>
<feature type="compositionally biased region" description="Basic and acidic residues" evidence="1">
    <location>
        <begin position="68"/>
        <end position="93"/>
    </location>
</feature>
<gene>
    <name evidence="2" type="ORF">ZHAS_00018728</name>
</gene>
<dbReference type="Proteomes" id="UP000030765">
    <property type="component" value="Unassembled WGS sequence"/>
</dbReference>
<organism evidence="2">
    <name type="scientific">Anopheles sinensis</name>
    <name type="common">Mosquito</name>
    <dbReference type="NCBI Taxonomy" id="74873"/>
    <lineage>
        <taxon>Eukaryota</taxon>
        <taxon>Metazoa</taxon>
        <taxon>Ecdysozoa</taxon>
        <taxon>Arthropoda</taxon>
        <taxon>Hexapoda</taxon>
        <taxon>Insecta</taxon>
        <taxon>Pterygota</taxon>
        <taxon>Neoptera</taxon>
        <taxon>Endopterygota</taxon>
        <taxon>Diptera</taxon>
        <taxon>Nematocera</taxon>
        <taxon>Culicoidea</taxon>
        <taxon>Culicidae</taxon>
        <taxon>Anophelinae</taxon>
        <taxon>Anopheles</taxon>
    </lineage>
</organism>
<proteinExistence type="predicted"/>
<protein>
    <submittedName>
        <fullName evidence="2 3">Uncharacterized protein</fullName>
    </submittedName>
</protein>
<sequence length="109" mass="12433">MESPSHHQLMVSALSRSNNLPTASAEIEMNRNRMKRTPREGWMVRTPDLELPQLTHVKYLDSLNDAYDGQRREEAGKGRKRGCSERTKGERSSAETSANAVYLRLDVME</sequence>
<keyword evidence="4" id="KW-1185">Reference proteome</keyword>
<feature type="region of interest" description="Disordered" evidence="1">
    <location>
        <begin position="1"/>
        <end position="41"/>
    </location>
</feature>
<dbReference type="EMBL" id="ATLV01024118">
    <property type="status" value="NOT_ANNOTATED_CDS"/>
    <property type="molecule type" value="Genomic_DNA"/>
</dbReference>
<dbReference type="AlphaFoldDB" id="A0A084WKE5"/>
<evidence type="ECO:0000256" key="1">
    <source>
        <dbReference type="SAM" id="MobiDB-lite"/>
    </source>
</evidence>
<evidence type="ECO:0000313" key="2">
    <source>
        <dbReference type="EMBL" id="KFB50689.1"/>
    </source>
</evidence>
<evidence type="ECO:0000313" key="4">
    <source>
        <dbReference type="Proteomes" id="UP000030765"/>
    </source>
</evidence>
<feature type="region of interest" description="Disordered" evidence="1">
    <location>
        <begin position="65"/>
        <end position="100"/>
    </location>
</feature>
<dbReference type="EnsemblMetazoa" id="ASIC018728-RA">
    <property type="protein sequence ID" value="ASIC018728-PA"/>
    <property type="gene ID" value="ASIC018728"/>
</dbReference>
<reference evidence="3" key="2">
    <citation type="submission" date="2020-05" db="UniProtKB">
        <authorList>
            <consortium name="EnsemblMetazoa"/>
        </authorList>
    </citation>
    <scope>IDENTIFICATION</scope>
</reference>
<dbReference type="EMBL" id="KE525349">
    <property type="protein sequence ID" value="KFB50689.1"/>
    <property type="molecule type" value="Genomic_DNA"/>
</dbReference>
<reference evidence="2 4" key="1">
    <citation type="journal article" date="2014" name="BMC Genomics">
        <title>Genome sequence of Anopheles sinensis provides insight into genetics basis of mosquito competence for malaria parasites.</title>
        <authorList>
            <person name="Zhou D."/>
            <person name="Zhang D."/>
            <person name="Ding G."/>
            <person name="Shi L."/>
            <person name="Hou Q."/>
            <person name="Ye Y."/>
            <person name="Xu Y."/>
            <person name="Zhou H."/>
            <person name="Xiong C."/>
            <person name="Li S."/>
            <person name="Yu J."/>
            <person name="Hong S."/>
            <person name="Yu X."/>
            <person name="Zou P."/>
            <person name="Chen C."/>
            <person name="Chang X."/>
            <person name="Wang W."/>
            <person name="Lv Y."/>
            <person name="Sun Y."/>
            <person name="Ma L."/>
            <person name="Shen B."/>
            <person name="Zhu C."/>
        </authorList>
    </citation>
    <scope>NUCLEOTIDE SEQUENCE [LARGE SCALE GENOMIC DNA]</scope>
</reference>